<reference evidence="1 2" key="1">
    <citation type="submission" date="2014-11" db="EMBL/GenBank/DDBJ databases">
        <title>Analysis of complete genome sequence of novel adenoviruses in Antarctic penguin.</title>
        <authorList>
            <person name="Lee S.-Y."/>
            <person name="Song J.-W."/>
        </authorList>
    </citation>
    <scope>NUCLEOTIDE SEQUENCE [LARGE SCALE GENOMIC DNA]</scope>
    <source>
        <strain evidence="1">CSPAdV_2</strain>
    </source>
</reference>
<gene>
    <name evidence="1" type="ORF">CSPAdV-2_gp18</name>
</gene>
<evidence type="ECO:0000313" key="1">
    <source>
        <dbReference type="EMBL" id="ALB78153.1"/>
    </source>
</evidence>
<accession>A0A162HSK9</accession>
<name>A0A162HSK9_9ADEN</name>
<proteinExistence type="predicted"/>
<dbReference type="EMBL" id="KP144329">
    <property type="protein sequence ID" value="ALB78153.1"/>
    <property type="molecule type" value="Genomic_DNA"/>
</dbReference>
<dbReference type="KEGG" id="vg:39105709"/>
<organism evidence="1 2">
    <name type="scientific">Chinstrap penguin adenovirus 2</name>
    <dbReference type="NCBI Taxonomy" id="1434088"/>
    <lineage>
        <taxon>Viruses</taxon>
        <taxon>Varidnaviria</taxon>
        <taxon>Bamfordvirae</taxon>
        <taxon>Preplasmiviricota</taxon>
        <taxon>Polisuviricotina</taxon>
        <taxon>Pharingeaviricetes</taxon>
        <taxon>Rowavirales</taxon>
        <taxon>Adenoviridae</taxon>
        <taxon>Siadenovirus</taxon>
        <taxon>Siadenovirus spheniscidae</taxon>
        <taxon>Penguin siadenovirus A</taxon>
    </lineage>
</organism>
<evidence type="ECO:0000313" key="2">
    <source>
        <dbReference type="Proteomes" id="UP000150550"/>
    </source>
</evidence>
<protein>
    <submittedName>
        <fullName evidence="1">E3 protein</fullName>
    </submittedName>
</protein>
<dbReference type="Proteomes" id="UP000150550">
    <property type="component" value="Segment"/>
</dbReference>
<sequence length="296" mass="34374">MSSPIPLSQYREEQLYSMERTQSSTEVLLSLQDRIRYWNRHAKDCSAVNCMTESISAMDIVFECNYPEYKSGQSIVFCHRFSYMTTKSANCDLQCNYENVDLLHVDNDLCIILRCYCDNEFSDKCIDLNFKLLCKLVMTVLDGTYPFPDGTYPFSSTSTSSLDSGGKLQVKMINTTQEKIMKDVLQNKFCSDCYTPVLLCNCMEEALTRLDFLEQLSTFPLCKNCLSFQKGCDCQFAIYKLFQFYYTKVKNGLVRKRLNDVKRLAYLASCNVPMCFNCNRSYMHCLCCDEYQILYK</sequence>
<keyword evidence="2" id="KW-1185">Reference proteome</keyword>